<keyword evidence="2" id="KW-1185">Reference proteome</keyword>
<evidence type="ECO:0000313" key="1">
    <source>
        <dbReference type="EMBL" id="MEW3464647.1"/>
    </source>
</evidence>
<name>A0ABV3M884_9ENTE</name>
<protein>
    <submittedName>
        <fullName evidence="1">Uncharacterized protein</fullName>
    </submittedName>
</protein>
<evidence type="ECO:0000313" key="2">
    <source>
        <dbReference type="Proteomes" id="UP001554047"/>
    </source>
</evidence>
<reference evidence="1 2" key="1">
    <citation type="submission" date="2024-05" db="EMBL/GenBank/DDBJ databases">
        <title>Human gut microbiome strain richness.</title>
        <authorList>
            <person name="Chen-Liaw A."/>
        </authorList>
    </citation>
    <scope>NUCLEOTIDE SEQUENCE [LARGE SCALE GENOMIC DNA]</scope>
    <source>
        <strain evidence="1 2">J1100102st1_G3_J1100102_180507</strain>
    </source>
</reference>
<comment type="caution">
    <text evidence="1">The sequence shown here is derived from an EMBL/GenBank/DDBJ whole genome shotgun (WGS) entry which is preliminary data.</text>
</comment>
<dbReference type="EMBL" id="JBFDTB010000001">
    <property type="protein sequence ID" value="MEW3464647.1"/>
    <property type="molecule type" value="Genomic_DNA"/>
</dbReference>
<proteinExistence type="predicted"/>
<dbReference type="Proteomes" id="UP001554047">
    <property type="component" value="Unassembled WGS sequence"/>
</dbReference>
<dbReference type="RefSeq" id="WP_196043717.1">
    <property type="nucleotide sequence ID" value="NZ_JBFDTA010000001.1"/>
</dbReference>
<accession>A0ABV3M884</accession>
<sequence>MKLIKICYVDDKQDLVLSDYLLKFCERKSEFQYEYTEHRFTRDDSYQTLLDNTDLNESDIIVIDSWLFNSSDFQGEKLTGEQFKIVLKKIFPYKKTIVISQNEILDDSMTISKYRTSNKRQSSEEYYDEILMPILEKYTKECTEEKRLINTISHGSAIDSVLVSKIEKNLEGLNDETLIKKSDLDKLIDLFQEVKGKYDDEK</sequence>
<organism evidence="1 2">
    <name type="scientific">Enterococcus entomosocium</name>
    <dbReference type="NCBI Taxonomy" id="3034352"/>
    <lineage>
        <taxon>Bacteria</taxon>
        <taxon>Bacillati</taxon>
        <taxon>Bacillota</taxon>
        <taxon>Bacilli</taxon>
        <taxon>Lactobacillales</taxon>
        <taxon>Enterococcaceae</taxon>
        <taxon>Enterococcus</taxon>
    </lineage>
</organism>
<gene>
    <name evidence="1" type="ORF">AB1I55_00865</name>
</gene>